<dbReference type="KEGG" id="vg:24423055"/>
<sequence>MSEKYGFVYIWYDRKKKLYYIGSHWGTEDDGYICSSNRMRKAYRRRPDDFKRRILSRIYTDRLSLLDEEQRWFDMVKRKDRYYNLNFDVKYAWWADPDQKLTVGEKISKALGNPETKQKLSDAAKRQKRKPLSDETKAKLSKVRKGRKSPMKGKRHSEDTKEKMSVAQTGRKFGPMSEEQKAKISDSKKGKPGTPLSQERKDQLSESKRKTYQFLSPDDVLVSIENLREFCRENDLCRAAMCKIANDNYYSKSYKGWRHKDYKG</sequence>
<organism evidence="3 4">
    <name type="scientific">Sinorhizobium phage phiM12</name>
    <dbReference type="NCBI Taxonomy" id="1357423"/>
    <lineage>
        <taxon>Viruses</taxon>
        <taxon>Duplodnaviria</taxon>
        <taxon>Heunggongvirae</taxon>
        <taxon>Uroviricota</taxon>
        <taxon>Caudoviricetes</taxon>
        <taxon>Emdodecavirus</taxon>
        <taxon>Emdodecavirus M12</taxon>
    </lineage>
</organism>
<dbReference type="SMART" id="SM00496">
    <property type="entry name" value="IENR2"/>
    <property type="match status" value="4"/>
</dbReference>
<dbReference type="GO" id="GO:0003677">
    <property type="term" value="F:DNA binding"/>
    <property type="evidence" value="ECO:0007669"/>
    <property type="project" value="InterPro"/>
</dbReference>
<evidence type="ECO:0000313" key="3">
    <source>
        <dbReference type="EMBL" id="AGR48118.1"/>
    </source>
</evidence>
<proteinExistence type="predicted"/>
<protein>
    <submittedName>
        <fullName evidence="3">Putative homing endonuclease</fullName>
    </submittedName>
</protein>
<dbReference type="EMBL" id="KF381361">
    <property type="protein sequence ID" value="AGR48118.1"/>
    <property type="molecule type" value="Genomic_DNA"/>
</dbReference>
<feature type="region of interest" description="Disordered" evidence="1">
    <location>
        <begin position="112"/>
        <end position="210"/>
    </location>
</feature>
<feature type="domain" description="Nuclease associated modular" evidence="2">
    <location>
        <begin position="128"/>
        <end position="144"/>
    </location>
</feature>
<feature type="compositionally biased region" description="Basic and acidic residues" evidence="1">
    <location>
        <begin position="116"/>
        <end position="138"/>
    </location>
</feature>
<feature type="domain" description="Nuclease associated modular" evidence="2">
    <location>
        <begin position="152"/>
        <end position="168"/>
    </location>
</feature>
<keyword evidence="3" id="KW-0255">Endonuclease</keyword>
<dbReference type="Pfam" id="PF07460">
    <property type="entry name" value="NUMOD3"/>
    <property type="match status" value="2"/>
</dbReference>
<feature type="compositionally biased region" description="Basic and acidic residues" evidence="1">
    <location>
        <begin position="198"/>
        <end position="209"/>
    </location>
</feature>
<name>S5MBW4_9CAUD</name>
<feature type="domain" description="Nuclease associated modular" evidence="2">
    <location>
        <begin position="172"/>
        <end position="188"/>
    </location>
</feature>
<dbReference type="Gene3D" id="1.10.10.10">
    <property type="entry name" value="Winged helix-like DNA-binding domain superfamily/Winged helix DNA-binding domain"/>
    <property type="match status" value="1"/>
</dbReference>
<dbReference type="Proteomes" id="UP000015089">
    <property type="component" value="Segment"/>
</dbReference>
<dbReference type="SUPFAM" id="SSF82771">
    <property type="entry name" value="GIY-YIG endonuclease"/>
    <property type="match status" value="1"/>
</dbReference>
<dbReference type="GO" id="GO:0004519">
    <property type="term" value="F:endonuclease activity"/>
    <property type="evidence" value="ECO:0007669"/>
    <property type="project" value="UniProtKB-KW"/>
</dbReference>
<dbReference type="InterPro" id="IPR035901">
    <property type="entry name" value="GIY-YIG_endonuc_sf"/>
</dbReference>
<dbReference type="RefSeq" id="YP_009143289.1">
    <property type="nucleotide sequence ID" value="NC_027204.1"/>
</dbReference>
<dbReference type="SUPFAM" id="SSF64496">
    <property type="entry name" value="DNA-binding domain of intron-encoded endonucleases"/>
    <property type="match status" value="1"/>
</dbReference>
<accession>S5MBW4</accession>
<evidence type="ECO:0000256" key="1">
    <source>
        <dbReference type="SAM" id="MobiDB-lite"/>
    </source>
</evidence>
<feature type="compositionally biased region" description="Basic and acidic residues" evidence="1">
    <location>
        <begin position="178"/>
        <end position="189"/>
    </location>
</feature>
<keyword evidence="3" id="KW-0378">Hydrolase</keyword>
<dbReference type="GeneID" id="24423055"/>
<feature type="compositionally biased region" description="Basic residues" evidence="1">
    <location>
        <begin position="139"/>
        <end position="155"/>
    </location>
</feature>
<reference evidence="3 4" key="2">
    <citation type="journal article" date="2014" name="Virology">
        <title>The structure of Sinorhizobium meliloti phage PhiM12, which has a novel T=19l triangulation number and is the founder of a new group of T4-superfamily phages.</title>
        <authorList>
            <person name="Stroupe M.E."/>
            <person name="Brewer T.E."/>
            <person name="Sousa D.R."/>
            <person name="Jones K.M."/>
        </authorList>
    </citation>
    <scope>NUCLEOTIDE SEQUENCE [LARGE SCALE GENOMIC DNA]</scope>
</reference>
<evidence type="ECO:0000259" key="2">
    <source>
        <dbReference type="SMART" id="SM00496"/>
    </source>
</evidence>
<keyword evidence="3" id="KW-0540">Nuclease</keyword>
<keyword evidence="4" id="KW-1185">Reference proteome</keyword>
<dbReference type="InterPro" id="IPR036388">
    <property type="entry name" value="WH-like_DNA-bd_sf"/>
</dbReference>
<gene>
    <name evidence="3" type="ORF">SmphiM12_486</name>
</gene>
<reference evidence="3 4" key="1">
    <citation type="journal article" date="2014" name="Virology">
        <title>The genome, proteome and phylogenetic analysis of Sinorhizobium meliloti phage PhiM12, the founder of a new group of T4-superfamily phages.</title>
        <authorList>
            <person name="Brewer T.E."/>
            <person name="Elizabeth Stroupe M."/>
            <person name="Jones K.M."/>
        </authorList>
    </citation>
    <scope>NUCLEOTIDE SEQUENCE [LARGE SCALE GENOMIC DNA]</scope>
</reference>
<feature type="domain" description="Nuclease associated modular" evidence="2">
    <location>
        <begin position="108"/>
        <end position="124"/>
    </location>
</feature>
<dbReference type="InterPro" id="IPR003611">
    <property type="entry name" value="NUMOD3"/>
</dbReference>
<evidence type="ECO:0000313" key="4">
    <source>
        <dbReference type="Proteomes" id="UP000015089"/>
    </source>
</evidence>